<evidence type="ECO:0000313" key="3">
    <source>
        <dbReference type="Proteomes" id="UP000091820"/>
    </source>
</evidence>
<organism evidence="2 3">
    <name type="scientific">Glossina brevipalpis</name>
    <dbReference type="NCBI Taxonomy" id="37001"/>
    <lineage>
        <taxon>Eukaryota</taxon>
        <taxon>Metazoa</taxon>
        <taxon>Ecdysozoa</taxon>
        <taxon>Arthropoda</taxon>
        <taxon>Hexapoda</taxon>
        <taxon>Insecta</taxon>
        <taxon>Pterygota</taxon>
        <taxon>Neoptera</taxon>
        <taxon>Endopterygota</taxon>
        <taxon>Diptera</taxon>
        <taxon>Brachycera</taxon>
        <taxon>Muscomorpha</taxon>
        <taxon>Hippoboscoidea</taxon>
        <taxon>Glossinidae</taxon>
        <taxon>Glossina</taxon>
    </lineage>
</organism>
<dbReference type="AlphaFoldDB" id="A0A1A9WR14"/>
<sequence>MEQKITGHIKVTQLNGNGVAAAAVIVVVMACNYQRSIGYGANTGETNSKSGINAMLSAPPYLSLHEIDYYGCLQQLQLAVQELYRSFALYVFVAAINVGLVVAALEMIMICLGAC</sequence>
<dbReference type="VEuPathDB" id="VectorBase:GBRI028963"/>
<keyword evidence="1" id="KW-1133">Transmembrane helix</keyword>
<reference evidence="2" key="2">
    <citation type="submission" date="2020-05" db="UniProtKB">
        <authorList>
            <consortium name="EnsemblMetazoa"/>
        </authorList>
    </citation>
    <scope>IDENTIFICATION</scope>
    <source>
        <strain evidence="2">IAEA</strain>
    </source>
</reference>
<keyword evidence="3" id="KW-1185">Reference proteome</keyword>
<reference evidence="3" key="1">
    <citation type="submission" date="2014-03" db="EMBL/GenBank/DDBJ databases">
        <authorList>
            <person name="Aksoy S."/>
            <person name="Warren W."/>
            <person name="Wilson R.K."/>
        </authorList>
    </citation>
    <scope>NUCLEOTIDE SEQUENCE [LARGE SCALE GENOMIC DNA]</scope>
    <source>
        <strain evidence="3">IAEA</strain>
    </source>
</reference>
<feature type="transmembrane region" description="Helical" evidence="1">
    <location>
        <begin position="87"/>
        <end position="112"/>
    </location>
</feature>
<evidence type="ECO:0000313" key="2">
    <source>
        <dbReference type="EnsemblMetazoa" id="GBRI028963-PA"/>
    </source>
</evidence>
<keyword evidence="1" id="KW-0812">Transmembrane</keyword>
<proteinExistence type="predicted"/>
<accession>A0A1A9WR14</accession>
<dbReference type="PROSITE" id="PS51257">
    <property type="entry name" value="PROKAR_LIPOPROTEIN"/>
    <property type="match status" value="1"/>
</dbReference>
<dbReference type="EnsemblMetazoa" id="GBRI028963-RA">
    <property type="protein sequence ID" value="GBRI028963-PA"/>
    <property type="gene ID" value="GBRI028963"/>
</dbReference>
<evidence type="ECO:0000256" key="1">
    <source>
        <dbReference type="SAM" id="Phobius"/>
    </source>
</evidence>
<protein>
    <submittedName>
        <fullName evidence="2">Uncharacterized protein</fullName>
    </submittedName>
</protein>
<dbReference type="Proteomes" id="UP000091820">
    <property type="component" value="Unassembled WGS sequence"/>
</dbReference>
<name>A0A1A9WR14_9MUSC</name>
<keyword evidence="1" id="KW-0472">Membrane</keyword>